<dbReference type="InterPro" id="IPR036388">
    <property type="entry name" value="WH-like_DNA-bd_sf"/>
</dbReference>
<dbReference type="Pfam" id="PF00072">
    <property type="entry name" value="Response_reg"/>
    <property type="match status" value="1"/>
</dbReference>
<dbReference type="CDD" id="cd06170">
    <property type="entry name" value="LuxR_C_like"/>
    <property type="match status" value="1"/>
</dbReference>
<feature type="domain" description="Response regulatory" evidence="7">
    <location>
        <begin position="3"/>
        <end position="120"/>
    </location>
</feature>
<organism evidence="8 9">
    <name type="scientific">Megasphaera hexanoica</name>
    <dbReference type="NCBI Taxonomy" id="1675036"/>
    <lineage>
        <taxon>Bacteria</taxon>
        <taxon>Bacillati</taxon>
        <taxon>Bacillota</taxon>
        <taxon>Negativicutes</taxon>
        <taxon>Veillonellales</taxon>
        <taxon>Veillonellaceae</taxon>
        <taxon>Megasphaera</taxon>
    </lineage>
</organism>
<protein>
    <submittedName>
        <fullName evidence="8">Response regulator transcription factor</fullName>
    </submittedName>
</protein>
<evidence type="ECO:0000259" key="7">
    <source>
        <dbReference type="PROSITE" id="PS50110"/>
    </source>
</evidence>
<proteinExistence type="predicted"/>
<dbReference type="PANTHER" id="PTHR43214:SF42">
    <property type="entry name" value="TRANSCRIPTIONAL REGULATORY PROTEIN DESR"/>
    <property type="match status" value="1"/>
</dbReference>
<keyword evidence="1 5" id="KW-0597">Phosphoprotein</keyword>
<dbReference type="SMART" id="SM00421">
    <property type="entry name" value="HTH_LUXR"/>
    <property type="match status" value="1"/>
</dbReference>
<dbReference type="InterPro" id="IPR011006">
    <property type="entry name" value="CheY-like_superfamily"/>
</dbReference>
<keyword evidence="2" id="KW-0805">Transcription regulation</keyword>
<dbReference type="InterPro" id="IPR058245">
    <property type="entry name" value="NreC/VraR/RcsB-like_REC"/>
</dbReference>
<dbReference type="EMBL" id="JABAFG010000006">
    <property type="protein sequence ID" value="NME27946.1"/>
    <property type="molecule type" value="Genomic_DNA"/>
</dbReference>
<name>A0A848BXD9_9FIRM</name>
<dbReference type="InterPro" id="IPR039420">
    <property type="entry name" value="WalR-like"/>
</dbReference>
<dbReference type="Gene3D" id="1.10.10.10">
    <property type="entry name" value="Winged helix-like DNA-binding domain superfamily/Winged helix DNA-binding domain"/>
    <property type="match status" value="1"/>
</dbReference>
<keyword evidence="4" id="KW-0804">Transcription</keyword>
<dbReference type="GO" id="GO:0000160">
    <property type="term" value="P:phosphorelay signal transduction system"/>
    <property type="evidence" value="ECO:0007669"/>
    <property type="project" value="InterPro"/>
</dbReference>
<dbReference type="SMART" id="SM00448">
    <property type="entry name" value="REC"/>
    <property type="match status" value="1"/>
</dbReference>
<comment type="caution">
    <text evidence="8">The sequence shown here is derived from an EMBL/GenBank/DDBJ whole genome shotgun (WGS) entry which is preliminary data.</text>
</comment>
<feature type="domain" description="HTH luxR-type" evidence="6">
    <location>
        <begin position="140"/>
        <end position="200"/>
    </location>
</feature>
<evidence type="ECO:0000256" key="4">
    <source>
        <dbReference type="ARBA" id="ARBA00023163"/>
    </source>
</evidence>
<dbReference type="RefSeq" id="WP_059077475.1">
    <property type="nucleotide sequence ID" value="NZ_JABAFG010000006.1"/>
</dbReference>
<evidence type="ECO:0000313" key="8">
    <source>
        <dbReference type="EMBL" id="NME27946.1"/>
    </source>
</evidence>
<keyword evidence="3" id="KW-0238">DNA-binding</keyword>
<dbReference type="GO" id="GO:0003677">
    <property type="term" value="F:DNA binding"/>
    <property type="evidence" value="ECO:0007669"/>
    <property type="project" value="UniProtKB-KW"/>
</dbReference>
<dbReference type="CDD" id="cd17535">
    <property type="entry name" value="REC_NarL-like"/>
    <property type="match status" value="1"/>
</dbReference>
<dbReference type="InterPro" id="IPR016032">
    <property type="entry name" value="Sig_transdc_resp-reg_C-effctor"/>
</dbReference>
<dbReference type="Pfam" id="PF00196">
    <property type="entry name" value="GerE"/>
    <property type="match status" value="1"/>
</dbReference>
<dbReference type="InterPro" id="IPR000792">
    <property type="entry name" value="Tscrpt_reg_LuxR_C"/>
</dbReference>
<feature type="modified residue" description="4-aspartylphosphate" evidence="5">
    <location>
        <position position="54"/>
    </location>
</feature>
<evidence type="ECO:0000313" key="9">
    <source>
        <dbReference type="Proteomes" id="UP000591071"/>
    </source>
</evidence>
<dbReference type="SUPFAM" id="SSF46894">
    <property type="entry name" value="C-terminal effector domain of the bipartite response regulators"/>
    <property type="match status" value="1"/>
</dbReference>
<evidence type="ECO:0000256" key="5">
    <source>
        <dbReference type="PROSITE-ProRule" id="PRU00169"/>
    </source>
</evidence>
<dbReference type="Gene3D" id="3.40.50.2300">
    <property type="match status" value="1"/>
</dbReference>
<evidence type="ECO:0000256" key="2">
    <source>
        <dbReference type="ARBA" id="ARBA00023015"/>
    </source>
</evidence>
<dbReference type="InterPro" id="IPR001789">
    <property type="entry name" value="Sig_transdc_resp-reg_receiver"/>
</dbReference>
<dbReference type="AlphaFoldDB" id="A0A848BXD9"/>
<dbReference type="PRINTS" id="PR00038">
    <property type="entry name" value="HTHLUXR"/>
</dbReference>
<accession>A0A848BXD9</accession>
<evidence type="ECO:0000259" key="6">
    <source>
        <dbReference type="PROSITE" id="PS50043"/>
    </source>
</evidence>
<dbReference type="Proteomes" id="UP000591071">
    <property type="component" value="Unassembled WGS sequence"/>
</dbReference>
<gene>
    <name evidence="8" type="ORF">HF872_04815</name>
</gene>
<dbReference type="PANTHER" id="PTHR43214">
    <property type="entry name" value="TWO-COMPONENT RESPONSE REGULATOR"/>
    <property type="match status" value="1"/>
</dbReference>
<dbReference type="SUPFAM" id="SSF52172">
    <property type="entry name" value="CheY-like"/>
    <property type="match status" value="1"/>
</dbReference>
<reference evidence="8 9" key="1">
    <citation type="submission" date="2020-04" db="EMBL/GenBank/DDBJ databases">
        <authorList>
            <person name="Hitch T.C.A."/>
            <person name="Wylensek D."/>
            <person name="Clavel T."/>
        </authorList>
    </citation>
    <scope>NUCLEOTIDE SEQUENCE [LARGE SCALE GENOMIC DNA]</scope>
    <source>
        <strain evidence="8 9">Oil-RF-744-FAT-WT-6-1</strain>
    </source>
</reference>
<dbReference type="GO" id="GO:0006355">
    <property type="term" value="P:regulation of DNA-templated transcription"/>
    <property type="evidence" value="ECO:0007669"/>
    <property type="project" value="InterPro"/>
</dbReference>
<dbReference type="PROSITE" id="PS50043">
    <property type="entry name" value="HTH_LUXR_2"/>
    <property type="match status" value="1"/>
</dbReference>
<dbReference type="PROSITE" id="PS50110">
    <property type="entry name" value="RESPONSE_REGULATORY"/>
    <property type="match status" value="1"/>
</dbReference>
<evidence type="ECO:0000256" key="1">
    <source>
        <dbReference type="ARBA" id="ARBA00022553"/>
    </source>
</evidence>
<evidence type="ECO:0000256" key="3">
    <source>
        <dbReference type="ARBA" id="ARBA00023125"/>
    </source>
</evidence>
<sequence length="205" mass="22436">MIRVLVIDDQKILLEGLAAILSQCDDVEIVGTIPFSEMVESACSLTKPDVIFMDICMEGKNSGIELTKRLKEKNPGQKIIIMTGFQDISFLEMSRDAGADSFIYKESSAAAFIECMKRTVAGEQIYPDVQGNVTFGVCGVTLTERELDILRLICRNLSYQEIADELGISKRTVSFHISNMLSKTGHKSIVGLAVEAADKGYASAP</sequence>